<organism evidence="2 3">
    <name type="scientific">Trichoplax adhaerens</name>
    <name type="common">Trichoplax reptans</name>
    <dbReference type="NCBI Taxonomy" id="10228"/>
    <lineage>
        <taxon>Eukaryota</taxon>
        <taxon>Metazoa</taxon>
        <taxon>Placozoa</taxon>
        <taxon>Uniplacotomia</taxon>
        <taxon>Trichoplacea</taxon>
        <taxon>Trichoplacidae</taxon>
        <taxon>Trichoplax</taxon>
    </lineage>
</organism>
<dbReference type="InterPro" id="IPR034091">
    <property type="entry name" value="BTBD9_BACK-like_dom"/>
</dbReference>
<dbReference type="PANTHER" id="PTHR46306:SF1">
    <property type="entry name" value="BTB_POZ DOMAIN-CONTAINING PROTEIN 9"/>
    <property type="match status" value="1"/>
</dbReference>
<dbReference type="GeneID" id="6757364"/>
<evidence type="ECO:0000313" key="2">
    <source>
        <dbReference type="EMBL" id="EDV21275.1"/>
    </source>
</evidence>
<dbReference type="CDD" id="cd14822">
    <property type="entry name" value="BACK_BTBD9"/>
    <property type="match status" value="1"/>
</dbReference>
<dbReference type="PROSITE" id="PS50097">
    <property type="entry name" value="BTB"/>
    <property type="match status" value="1"/>
</dbReference>
<dbReference type="Pfam" id="PF00651">
    <property type="entry name" value="BTB"/>
    <property type="match status" value="1"/>
</dbReference>
<dbReference type="PhylomeDB" id="B3S7E4"/>
<dbReference type="SMART" id="SM00225">
    <property type="entry name" value="BTB"/>
    <property type="match status" value="1"/>
</dbReference>
<dbReference type="HOGENOM" id="CLU_004253_0_2_1"/>
<dbReference type="CTD" id="6757364"/>
<dbReference type="Gene3D" id="2.60.120.260">
    <property type="entry name" value="Galactose-binding domain-like"/>
    <property type="match status" value="2"/>
</dbReference>
<dbReference type="InterPro" id="IPR011333">
    <property type="entry name" value="SKP1/BTB/POZ_sf"/>
</dbReference>
<dbReference type="FunCoup" id="B3S7E4">
    <property type="interactions" value="1087"/>
</dbReference>
<dbReference type="STRING" id="10228.B3S7E4"/>
<dbReference type="OrthoDB" id="6408997at2759"/>
<dbReference type="KEGG" id="tad:TRIADDRAFT_30557"/>
<feature type="domain" description="BTB" evidence="1">
    <location>
        <begin position="32"/>
        <end position="100"/>
    </location>
</feature>
<dbReference type="EMBL" id="DS985254">
    <property type="protein sequence ID" value="EDV21275.1"/>
    <property type="molecule type" value="Genomic_DNA"/>
</dbReference>
<dbReference type="InParanoid" id="B3S7E4"/>
<keyword evidence="3" id="KW-1185">Reference proteome</keyword>
<reference evidence="2 3" key="1">
    <citation type="journal article" date="2008" name="Nature">
        <title>The Trichoplax genome and the nature of placozoans.</title>
        <authorList>
            <person name="Srivastava M."/>
            <person name="Begovic E."/>
            <person name="Chapman J."/>
            <person name="Putnam N.H."/>
            <person name="Hellsten U."/>
            <person name="Kawashima T."/>
            <person name="Kuo A."/>
            <person name="Mitros T."/>
            <person name="Salamov A."/>
            <person name="Carpenter M.L."/>
            <person name="Signorovitch A.Y."/>
            <person name="Moreno M.A."/>
            <person name="Kamm K."/>
            <person name="Grimwood J."/>
            <person name="Schmutz J."/>
            <person name="Shapiro H."/>
            <person name="Grigoriev I.V."/>
            <person name="Buss L.W."/>
            <person name="Schierwater B."/>
            <person name="Dellaporta S.L."/>
            <person name="Rokhsar D.S."/>
        </authorList>
    </citation>
    <scope>NUCLEOTIDE SEQUENCE [LARGE SCALE GENOMIC DNA]</scope>
    <source>
        <strain evidence="2 3">Grell-BS-1999</strain>
    </source>
</reference>
<dbReference type="InterPro" id="IPR052407">
    <property type="entry name" value="BTB_POZ_domain_cont_9"/>
</dbReference>
<dbReference type="PANTHER" id="PTHR46306">
    <property type="entry name" value="BTB/POZ DOMAIN-CONTAINING PROTEIN 9"/>
    <property type="match status" value="1"/>
</dbReference>
<evidence type="ECO:0000313" key="3">
    <source>
        <dbReference type="Proteomes" id="UP000009022"/>
    </source>
</evidence>
<name>B3S7E4_TRIAD</name>
<accession>B3S7E4</accession>
<dbReference type="SUPFAM" id="SSF49785">
    <property type="entry name" value="Galactose-binding domain-like"/>
    <property type="match status" value="2"/>
</dbReference>
<dbReference type="Pfam" id="PF07707">
    <property type="entry name" value="BACK"/>
    <property type="match status" value="1"/>
</dbReference>
<dbReference type="SUPFAM" id="SSF54695">
    <property type="entry name" value="POZ domain"/>
    <property type="match status" value="1"/>
</dbReference>
<protein>
    <recommendedName>
        <fullName evidence="1">BTB domain-containing protein</fullName>
    </recommendedName>
</protein>
<gene>
    <name evidence="2" type="ORF">TRIADDRAFT_30557</name>
</gene>
<dbReference type="InterPro" id="IPR011705">
    <property type="entry name" value="BACK"/>
</dbReference>
<dbReference type="RefSeq" id="XP_002116242.1">
    <property type="nucleotide sequence ID" value="XM_002116206.1"/>
</dbReference>
<sequence>MCEISTGSVSEICHIRSLADDLKNLMDSGEFTDITIVVEEHRFSCHKAILACRSNYFKALFFNGMKESQSSSEIRLHGIKSQAFDRLLTYTYSGGLDLVLFSQDEIIDLLAVAHQYCFELLQEAICKYLASILNGKNACDIFEIAGLYEIPSLRQQCLQFADANAEDVLKSDGFLTLSKSSLVDLLSRDSFFTQEIVIFNSVAQWLNANPEIDKEDVIPCIRLHLINRRDLLLVVRETKLISPEIILDTIQDIDVNNYLESTPRGYSVQDNNVAAKSLGATILAENQRDPSEISISYDWQNGIGYHDIDLKDDHGGVLITLGREYIVNMIRMLLMDKESPSNSYYIKVSTDNINWREIIDYRGYYCRSWQHLMFRPTVVRYIRVIGSRNIINRRFCVMSFECYLNKLSWPIREYMNGLMVPNTNIAVHDKGAALIQGVNRSNNKFLSGAFSEDYDWDCGYVCHQINGCPCGIVIQLGQPYLINSLRFLLWDLDDRWYSYYVEISVNQEDWIRIKDQKGTQCRSWQELQFDTKPVSFIKIVGTKNSVNDVFHCTYFECPSQASNNNITNAD</sequence>
<dbReference type="Gene3D" id="1.25.40.420">
    <property type="match status" value="1"/>
</dbReference>
<dbReference type="GO" id="GO:0005737">
    <property type="term" value="C:cytoplasm"/>
    <property type="evidence" value="ECO:0000318"/>
    <property type="project" value="GO_Central"/>
</dbReference>
<dbReference type="SMART" id="SM00875">
    <property type="entry name" value="BACK"/>
    <property type="match status" value="1"/>
</dbReference>
<dbReference type="OMA" id="LCMINHI"/>
<dbReference type="eggNOG" id="KOG4350">
    <property type="taxonomic scope" value="Eukaryota"/>
</dbReference>
<proteinExistence type="predicted"/>
<dbReference type="CDD" id="cd18287">
    <property type="entry name" value="BTB_POZ_BTBD9"/>
    <property type="match status" value="1"/>
</dbReference>
<dbReference type="AlphaFoldDB" id="B3S7E4"/>
<evidence type="ECO:0000259" key="1">
    <source>
        <dbReference type="PROSITE" id="PS50097"/>
    </source>
</evidence>
<dbReference type="InterPro" id="IPR008979">
    <property type="entry name" value="Galactose-bd-like_sf"/>
</dbReference>
<dbReference type="InterPro" id="IPR000210">
    <property type="entry name" value="BTB/POZ_dom"/>
</dbReference>
<dbReference type="Gene3D" id="3.30.710.10">
    <property type="entry name" value="Potassium Channel Kv1.1, Chain A"/>
    <property type="match status" value="1"/>
</dbReference>
<dbReference type="Proteomes" id="UP000009022">
    <property type="component" value="Unassembled WGS sequence"/>
</dbReference>